<dbReference type="Proteomes" id="UP000182200">
    <property type="component" value="Unassembled WGS sequence"/>
</dbReference>
<organism evidence="1 2">
    <name type="scientific">Candidatus Kryptonium thompsonii</name>
    <dbReference type="NCBI Taxonomy" id="1633631"/>
    <lineage>
        <taxon>Bacteria</taxon>
        <taxon>Pseudomonadati</taxon>
        <taxon>Candidatus Kryptoniota</taxon>
        <taxon>Candidatus Kryptonium</taxon>
    </lineage>
</organism>
<evidence type="ECO:0000313" key="1">
    <source>
        <dbReference type="EMBL" id="CUS94417.1"/>
    </source>
</evidence>
<gene>
    <name evidence="1" type="ORF">JGI8_01982</name>
</gene>
<dbReference type="EMBL" id="CZVI01000049">
    <property type="protein sequence ID" value="CUS94417.1"/>
    <property type="molecule type" value="Genomic_DNA"/>
</dbReference>
<evidence type="ECO:0000313" key="2">
    <source>
        <dbReference type="Proteomes" id="UP000182200"/>
    </source>
</evidence>
<protein>
    <submittedName>
        <fullName evidence="1">Uncharacterized protein</fullName>
    </submittedName>
</protein>
<comment type="caution">
    <text evidence="1">The sequence shown here is derived from an EMBL/GenBank/DDBJ whole genome shotgun (WGS) entry which is preliminary data.</text>
</comment>
<dbReference type="RefSeq" id="WP_176697002.1">
    <property type="nucleotide sequence ID" value="NZ_CZVI01000049.1"/>
</dbReference>
<reference evidence="1 2" key="1">
    <citation type="submission" date="2015-11" db="EMBL/GenBank/DDBJ databases">
        <authorList>
            <person name="Varghese N."/>
        </authorList>
    </citation>
    <scope>NUCLEOTIDE SEQUENCE [LARGE SCALE GENOMIC DNA]</scope>
    <source>
        <strain evidence="1 2">JGI-8</strain>
    </source>
</reference>
<feature type="non-terminal residue" evidence="1">
    <location>
        <position position="1"/>
    </location>
</feature>
<proteinExistence type="predicted"/>
<sequence length="101" mass="11487">EFKANEIVEIEDDTNNFNGSEILRLAKKYSVGQGEVELLLNLRSKAKKNGSYDKILSEIERGVDIRKVAKKYKVGCGEVQLLLAFKNANQNSLWKSENKLR</sequence>
<keyword evidence="2" id="KW-1185">Reference proteome</keyword>
<accession>A0ABM9UXK9</accession>
<name>A0ABM9UXK9_9BACT</name>